<proteinExistence type="predicted"/>
<keyword evidence="2" id="KW-1185">Reference proteome</keyword>
<accession>A0ACC0UGD5</accession>
<gene>
    <name evidence="1" type="ORF">F5148DRAFT_977265</name>
</gene>
<reference evidence="1" key="1">
    <citation type="submission" date="2021-03" db="EMBL/GenBank/DDBJ databases">
        <title>Evolutionary priming and transition to the ectomycorrhizal habit in an iconic lineage of mushroom-forming fungi: is preadaptation a requirement?</title>
        <authorList>
            <consortium name="DOE Joint Genome Institute"/>
            <person name="Looney B.P."/>
            <person name="Miyauchi S."/>
            <person name="Morin E."/>
            <person name="Drula E."/>
            <person name="Courty P.E."/>
            <person name="Chicoki N."/>
            <person name="Fauchery L."/>
            <person name="Kohler A."/>
            <person name="Kuo A."/>
            <person name="LaButti K."/>
            <person name="Pangilinan J."/>
            <person name="Lipzen A."/>
            <person name="Riley R."/>
            <person name="Andreopoulos W."/>
            <person name="He G."/>
            <person name="Johnson J."/>
            <person name="Barry K.W."/>
            <person name="Grigoriev I.V."/>
            <person name="Nagy L."/>
            <person name="Hibbett D."/>
            <person name="Henrissat B."/>
            <person name="Matheny P.B."/>
            <person name="Labbe J."/>
            <person name="Martin A.F."/>
        </authorList>
    </citation>
    <scope>NUCLEOTIDE SEQUENCE</scope>
    <source>
        <strain evidence="1">BPL698</strain>
    </source>
</reference>
<dbReference type="EMBL" id="JAGFNK010000049">
    <property type="protein sequence ID" value="KAI9510119.1"/>
    <property type="molecule type" value="Genomic_DNA"/>
</dbReference>
<evidence type="ECO:0000313" key="2">
    <source>
        <dbReference type="Proteomes" id="UP001207468"/>
    </source>
</evidence>
<sequence>MSFDWHHFPSHRLARVFLPNNLLSTLCFAWVILVVWGEIGVFLNTLFVCRWPATPHNTALRPIRVLLVADAQVPMAPAHSRTFAGLLHDTYMRRAWKVTRGFQPHFVFFLGDMLKTGRFVDSDDEFSAYVQLFKDLFPLDPGVEVRYIPGNSDVGLGVSNTFSKHVRQRYEGHFGRVNQHLLLSNHSLVLLDSPGIVDEDYIRAGHGTSFEDWTPLRDGAVEFVKGLAAGLYAHEQLGPVILFSHIPLHRAESKQCGPLREYGTIHRGVGPGWQRTLGKQTSTFLLESLRPVVIFSADDRDYCDVTHTLPGSDKQIHEITVKSFSPARHITQPGFHLLSLSPNTTPSLAHVPCLLPRANGTFMRLYIPAAGLTVTILFFAHMQRARHAARLRLATVSPLPSHVDVAQLRLSHLPPLPSPYSASSSYSYSYPYTNMPPESQRGM</sequence>
<dbReference type="Proteomes" id="UP001207468">
    <property type="component" value="Unassembled WGS sequence"/>
</dbReference>
<comment type="caution">
    <text evidence="1">The sequence shown here is derived from an EMBL/GenBank/DDBJ whole genome shotgun (WGS) entry which is preliminary data.</text>
</comment>
<organism evidence="1 2">
    <name type="scientific">Russula earlei</name>
    <dbReference type="NCBI Taxonomy" id="71964"/>
    <lineage>
        <taxon>Eukaryota</taxon>
        <taxon>Fungi</taxon>
        <taxon>Dikarya</taxon>
        <taxon>Basidiomycota</taxon>
        <taxon>Agaricomycotina</taxon>
        <taxon>Agaricomycetes</taxon>
        <taxon>Russulales</taxon>
        <taxon>Russulaceae</taxon>
        <taxon>Russula</taxon>
    </lineage>
</organism>
<protein>
    <submittedName>
        <fullName evidence="1">Uncharacterized protein</fullName>
    </submittedName>
</protein>
<evidence type="ECO:0000313" key="1">
    <source>
        <dbReference type="EMBL" id="KAI9510119.1"/>
    </source>
</evidence>
<name>A0ACC0UGD5_9AGAM</name>